<evidence type="ECO:0000313" key="2">
    <source>
        <dbReference type="Proteomes" id="UP001362999"/>
    </source>
</evidence>
<keyword evidence="2" id="KW-1185">Reference proteome</keyword>
<proteinExistence type="predicted"/>
<organism evidence="1 2">
    <name type="scientific">Favolaschia claudopus</name>
    <dbReference type="NCBI Taxonomy" id="2862362"/>
    <lineage>
        <taxon>Eukaryota</taxon>
        <taxon>Fungi</taxon>
        <taxon>Dikarya</taxon>
        <taxon>Basidiomycota</taxon>
        <taxon>Agaricomycotina</taxon>
        <taxon>Agaricomycetes</taxon>
        <taxon>Agaricomycetidae</taxon>
        <taxon>Agaricales</taxon>
        <taxon>Marasmiineae</taxon>
        <taxon>Mycenaceae</taxon>
        <taxon>Favolaschia</taxon>
    </lineage>
</organism>
<dbReference type="EMBL" id="JAWWNJ010000157">
    <property type="protein sequence ID" value="KAK6980704.1"/>
    <property type="molecule type" value="Genomic_DNA"/>
</dbReference>
<sequence length="272" mass="30659">MPKDLLPRRLPTSWVGTERRGQGFRNDDYLDFDAPICAMLWTKNDEKPTQAVVYAHLDMRVSLSANKPILAEAGFKKTNDGVFEFYQTVDGVGRWISGVWDTPIRTTAAGDMLLLAYPDLTSLKDFGEHEPHARNDFPVASSRLYNTFASQTLLQRYTQANPCAALLNFNIPVTLVGYKADDTKPFRGVVFPRADLRVRFRDNAKALEGLGIRDTTHPNLDCYYRIGGLPMWVPCNWDTPLRVSGVGHGLLIRDSGVRDLKDLEYYAPALEM</sequence>
<reference evidence="1 2" key="1">
    <citation type="journal article" date="2024" name="J Genomics">
        <title>Draft genome sequencing and assembly of Favolaschia claudopus CIRM-BRFM 2984 isolated from oak limbs.</title>
        <authorList>
            <person name="Navarro D."/>
            <person name="Drula E."/>
            <person name="Chaduli D."/>
            <person name="Cazenave R."/>
            <person name="Ahrendt S."/>
            <person name="Wang J."/>
            <person name="Lipzen A."/>
            <person name="Daum C."/>
            <person name="Barry K."/>
            <person name="Grigoriev I.V."/>
            <person name="Favel A."/>
            <person name="Rosso M.N."/>
            <person name="Martin F."/>
        </authorList>
    </citation>
    <scope>NUCLEOTIDE SEQUENCE [LARGE SCALE GENOMIC DNA]</scope>
    <source>
        <strain evidence="1 2">CIRM-BRFM 2984</strain>
    </source>
</reference>
<name>A0AAV9ZFZ0_9AGAR</name>
<protein>
    <submittedName>
        <fullName evidence="1">Uncharacterized protein</fullName>
    </submittedName>
</protein>
<gene>
    <name evidence="1" type="ORF">R3P38DRAFT_3235310</name>
</gene>
<dbReference type="Proteomes" id="UP001362999">
    <property type="component" value="Unassembled WGS sequence"/>
</dbReference>
<comment type="caution">
    <text evidence="1">The sequence shown here is derived from an EMBL/GenBank/DDBJ whole genome shotgun (WGS) entry which is preliminary data.</text>
</comment>
<dbReference type="AlphaFoldDB" id="A0AAV9ZFZ0"/>
<accession>A0AAV9ZFZ0</accession>
<evidence type="ECO:0000313" key="1">
    <source>
        <dbReference type="EMBL" id="KAK6980704.1"/>
    </source>
</evidence>